<proteinExistence type="predicted"/>
<evidence type="ECO:0000313" key="2">
    <source>
        <dbReference type="EMBL" id="MDG4475367.1"/>
    </source>
</evidence>
<comment type="caution">
    <text evidence="2">The sequence shown here is derived from an EMBL/GenBank/DDBJ whole genome shotgun (WGS) entry which is preliminary data.</text>
</comment>
<dbReference type="Proteomes" id="UP001154240">
    <property type="component" value="Unassembled WGS sequence"/>
</dbReference>
<feature type="region of interest" description="Disordered" evidence="1">
    <location>
        <begin position="60"/>
        <end position="122"/>
    </location>
</feature>
<reference evidence="2" key="2">
    <citation type="submission" date="2022-10" db="EMBL/GenBank/DDBJ databases">
        <authorList>
            <person name="Aronson H.S."/>
        </authorList>
    </citation>
    <scope>NUCLEOTIDE SEQUENCE</scope>
    <source>
        <strain evidence="2">RS19-109</strain>
    </source>
</reference>
<protein>
    <submittedName>
        <fullName evidence="2">Uncharacterized protein</fullName>
    </submittedName>
</protein>
<reference evidence="2" key="1">
    <citation type="journal article" date="2022" name="bioRxiv">
        <title>Thiovibrio frasassiensisgen. nov., sp. nov., an autotrophic, elemental sulfur disproportionating bacterium isolated from sulfidic karst sediment, and proposal of Thiovibrionaceae fam. nov.</title>
        <authorList>
            <person name="Aronson H."/>
            <person name="Thomas C."/>
            <person name="Bhattacharyya M."/>
            <person name="Eckstein S."/>
            <person name="Jensen S."/>
            <person name="Barco R."/>
            <person name="Macalady J."/>
            <person name="Amend J."/>
        </authorList>
    </citation>
    <scope>NUCLEOTIDE SEQUENCE</scope>
    <source>
        <strain evidence="2">RS19-109</strain>
    </source>
</reference>
<dbReference type="RefSeq" id="WP_307632340.1">
    <property type="nucleotide sequence ID" value="NZ_JAPHEH010000001.1"/>
</dbReference>
<dbReference type="EMBL" id="JAPHEH010000001">
    <property type="protein sequence ID" value="MDG4475367.1"/>
    <property type="molecule type" value="Genomic_DNA"/>
</dbReference>
<organism evidence="2 3">
    <name type="scientific">Thiovibrio frasassiensis</name>
    <dbReference type="NCBI Taxonomy" id="2984131"/>
    <lineage>
        <taxon>Bacteria</taxon>
        <taxon>Pseudomonadati</taxon>
        <taxon>Thermodesulfobacteriota</taxon>
        <taxon>Desulfobulbia</taxon>
        <taxon>Desulfobulbales</taxon>
        <taxon>Thiovibrionaceae</taxon>
        <taxon>Thiovibrio</taxon>
    </lineage>
</organism>
<feature type="compositionally biased region" description="Acidic residues" evidence="1">
    <location>
        <begin position="70"/>
        <end position="122"/>
    </location>
</feature>
<dbReference type="AlphaFoldDB" id="A0A9X4MM67"/>
<gene>
    <name evidence="2" type="ORF">OLX77_04230</name>
</gene>
<accession>A0A9X4MM67</accession>
<keyword evidence="3" id="KW-1185">Reference proteome</keyword>
<evidence type="ECO:0000256" key="1">
    <source>
        <dbReference type="SAM" id="MobiDB-lite"/>
    </source>
</evidence>
<sequence>MECERLQRLVKSWYAQVQEESMAPARMASFMEKHIAECAFCLADPLVRQDIDKITAIILPPTKIRKPTGEEEDELAAVPEEDGDTSADDDLAEDDPATEDEETDDEALEDEELEEEDLEDDE</sequence>
<name>A0A9X4MM67_9BACT</name>
<evidence type="ECO:0000313" key="3">
    <source>
        <dbReference type="Proteomes" id="UP001154240"/>
    </source>
</evidence>